<organism evidence="1 2">
    <name type="scientific">Bacteroides cellulosilyticus</name>
    <dbReference type="NCBI Taxonomy" id="246787"/>
    <lineage>
        <taxon>Bacteria</taxon>
        <taxon>Pseudomonadati</taxon>
        <taxon>Bacteroidota</taxon>
        <taxon>Bacteroidia</taxon>
        <taxon>Bacteroidales</taxon>
        <taxon>Bacteroidaceae</taxon>
        <taxon>Bacteroides</taxon>
    </lineage>
</organism>
<dbReference type="Proteomes" id="UP000061809">
    <property type="component" value="Chromosome"/>
</dbReference>
<protein>
    <submittedName>
        <fullName evidence="1">Uncharacterized protein</fullName>
    </submittedName>
</protein>
<accession>A0A0P0G1R3</accession>
<gene>
    <name evidence="1" type="ORF">BcellWH2_03095</name>
</gene>
<dbReference type="KEGG" id="bcel:BcellWH2_03095"/>
<sequence length="36" mass="4092">MTNKTVSIVTGTYTTPTSFRKIKVYKVGKKPQDRNC</sequence>
<dbReference type="AlphaFoldDB" id="A0A0P0G1R3"/>
<name>A0A0P0G1R3_9BACE</name>
<dbReference type="EMBL" id="CP012801">
    <property type="protein sequence ID" value="ALJ60332.1"/>
    <property type="molecule type" value="Genomic_DNA"/>
</dbReference>
<evidence type="ECO:0000313" key="1">
    <source>
        <dbReference type="EMBL" id="ALJ60332.1"/>
    </source>
</evidence>
<reference evidence="1 2" key="1">
    <citation type="journal article" date="2015" name="Science">
        <title>Genetic determinants of in vivo fitness and diet responsiveness in multiple human gut Bacteroides.</title>
        <authorList>
            <person name="Wu M."/>
            <person name="McNulty N.P."/>
            <person name="Rodionov D.A."/>
            <person name="Khoroshkin M.S."/>
            <person name="Griffin N.W."/>
            <person name="Cheng J."/>
            <person name="Latreille P."/>
            <person name="Kerstetter R.A."/>
            <person name="Terrapon N."/>
            <person name="Henrissat B."/>
            <person name="Osterman A.L."/>
            <person name="Gordon J.I."/>
        </authorList>
    </citation>
    <scope>NUCLEOTIDE SEQUENCE [LARGE SCALE GENOMIC DNA]</scope>
    <source>
        <strain evidence="1 2">WH2</strain>
    </source>
</reference>
<evidence type="ECO:0000313" key="2">
    <source>
        <dbReference type="Proteomes" id="UP000061809"/>
    </source>
</evidence>
<proteinExistence type="predicted"/>